<proteinExistence type="predicted"/>
<name>A0A0D2ZWX6_BRAOL</name>
<evidence type="ECO:0000313" key="3">
    <source>
        <dbReference type="Proteomes" id="UP000032141"/>
    </source>
</evidence>
<organism evidence="2 3">
    <name type="scientific">Brassica oleracea var. oleracea</name>
    <dbReference type="NCBI Taxonomy" id="109376"/>
    <lineage>
        <taxon>Eukaryota</taxon>
        <taxon>Viridiplantae</taxon>
        <taxon>Streptophyta</taxon>
        <taxon>Embryophyta</taxon>
        <taxon>Tracheophyta</taxon>
        <taxon>Spermatophyta</taxon>
        <taxon>Magnoliopsida</taxon>
        <taxon>eudicotyledons</taxon>
        <taxon>Gunneridae</taxon>
        <taxon>Pentapetalae</taxon>
        <taxon>rosids</taxon>
        <taxon>malvids</taxon>
        <taxon>Brassicales</taxon>
        <taxon>Brassicaceae</taxon>
        <taxon>Brassiceae</taxon>
        <taxon>Brassica</taxon>
    </lineage>
</organism>
<reference evidence="2" key="1">
    <citation type="journal article" date="2014" name="Genome Biol.">
        <title>Transcriptome and methylome profiling reveals relics of genome dominance in the mesopolyploid Brassica oleracea.</title>
        <authorList>
            <person name="Parkin I.A."/>
            <person name="Koh C."/>
            <person name="Tang H."/>
            <person name="Robinson S.J."/>
            <person name="Kagale S."/>
            <person name="Clarke W.E."/>
            <person name="Town C.D."/>
            <person name="Nixon J."/>
            <person name="Krishnakumar V."/>
            <person name="Bidwell S.L."/>
            <person name="Denoeud F."/>
            <person name="Belcram H."/>
            <person name="Links M.G."/>
            <person name="Just J."/>
            <person name="Clarke C."/>
            <person name="Bender T."/>
            <person name="Huebert T."/>
            <person name="Mason A.S."/>
            <person name="Pires J.C."/>
            <person name="Barker G."/>
            <person name="Moore J."/>
            <person name="Walley P.G."/>
            <person name="Manoli S."/>
            <person name="Batley J."/>
            <person name="Edwards D."/>
            <person name="Nelson M.N."/>
            <person name="Wang X."/>
            <person name="Paterson A.H."/>
            <person name="King G."/>
            <person name="Bancroft I."/>
            <person name="Chalhoub B."/>
            <person name="Sharpe A.G."/>
        </authorList>
    </citation>
    <scope>NUCLEOTIDE SEQUENCE [LARGE SCALE GENOMIC DNA]</scope>
    <source>
        <strain evidence="2">cv. TO1000</strain>
    </source>
</reference>
<evidence type="ECO:0000256" key="1">
    <source>
        <dbReference type="SAM" id="Phobius"/>
    </source>
</evidence>
<evidence type="ECO:0000313" key="2">
    <source>
        <dbReference type="EnsemblPlants" id="Bo03977s010.1"/>
    </source>
</evidence>
<feature type="transmembrane region" description="Helical" evidence="1">
    <location>
        <begin position="55"/>
        <end position="75"/>
    </location>
</feature>
<protein>
    <submittedName>
        <fullName evidence="2">Uncharacterized protein</fullName>
    </submittedName>
</protein>
<accession>A0A0D2ZWX6</accession>
<reference evidence="2" key="2">
    <citation type="submission" date="2015-06" db="UniProtKB">
        <authorList>
            <consortium name="EnsemblPlants"/>
        </authorList>
    </citation>
    <scope>IDENTIFICATION</scope>
</reference>
<sequence length="77" mass="8629">MLPYQTRLGSVDITQWSLSLPSNPDFLRPFRSSGPSVRSPPSSSSQLFGSQVERFLPFSFLFLLVIVNFCSTFIGHC</sequence>
<keyword evidence="1" id="KW-1133">Transmembrane helix</keyword>
<dbReference type="Proteomes" id="UP000032141">
    <property type="component" value="Unassembled WGS sequence"/>
</dbReference>
<keyword evidence="1" id="KW-0812">Transmembrane</keyword>
<dbReference type="Gramene" id="Bo03977s010.1">
    <property type="protein sequence ID" value="Bo03977s010.1"/>
    <property type="gene ID" value="Bo03977s010"/>
</dbReference>
<dbReference type="HOGENOM" id="CLU_2641582_0_0_1"/>
<keyword evidence="3" id="KW-1185">Reference proteome</keyword>
<dbReference type="AlphaFoldDB" id="A0A0D2ZWX6"/>
<keyword evidence="1" id="KW-0472">Membrane</keyword>
<dbReference type="EnsemblPlants" id="Bo03977s010.1">
    <property type="protein sequence ID" value="Bo03977s010.1"/>
    <property type="gene ID" value="Bo03977s010"/>
</dbReference>